<feature type="compositionally biased region" description="Acidic residues" evidence="1">
    <location>
        <begin position="1015"/>
        <end position="1024"/>
    </location>
</feature>
<dbReference type="EMBL" id="JAPXFL010000003">
    <property type="protein sequence ID" value="KAK9509520.1"/>
    <property type="molecule type" value="Genomic_DNA"/>
</dbReference>
<feature type="compositionally biased region" description="Basic residues" evidence="1">
    <location>
        <begin position="499"/>
        <end position="514"/>
    </location>
</feature>
<name>A0AAW1DMG6_9HEMI</name>
<feature type="region of interest" description="Disordered" evidence="1">
    <location>
        <begin position="997"/>
        <end position="1038"/>
    </location>
</feature>
<reference evidence="2 3" key="1">
    <citation type="submission" date="2022-12" db="EMBL/GenBank/DDBJ databases">
        <title>Chromosome-level genome assembly of true bugs.</title>
        <authorList>
            <person name="Ma L."/>
            <person name="Li H."/>
        </authorList>
    </citation>
    <scope>NUCLEOTIDE SEQUENCE [LARGE SCALE GENOMIC DNA]</scope>
    <source>
        <strain evidence="2">Lab_2022b</strain>
    </source>
</reference>
<evidence type="ECO:0000313" key="3">
    <source>
        <dbReference type="Proteomes" id="UP001461498"/>
    </source>
</evidence>
<gene>
    <name evidence="2" type="ORF">O3M35_006821</name>
</gene>
<feature type="region of interest" description="Disordered" evidence="1">
    <location>
        <begin position="481"/>
        <end position="525"/>
    </location>
</feature>
<accession>A0AAW1DMG6</accession>
<proteinExistence type="predicted"/>
<evidence type="ECO:0000313" key="2">
    <source>
        <dbReference type="EMBL" id="KAK9509520.1"/>
    </source>
</evidence>
<organism evidence="2 3">
    <name type="scientific">Rhynocoris fuscipes</name>
    <dbReference type="NCBI Taxonomy" id="488301"/>
    <lineage>
        <taxon>Eukaryota</taxon>
        <taxon>Metazoa</taxon>
        <taxon>Ecdysozoa</taxon>
        <taxon>Arthropoda</taxon>
        <taxon>Hexapoda</taxon>
        <taxon>Insecta</taxon>
        <taxon>Pterygota</taxon>
        <taxon>Neoptera</taxon>
        <taxon>Paraneoptera</taxon>
        <taxon>Hemiptera</taxon>
        <taxon>Heteroptera</taxon>
        <taxon>Panheteroptera</taxon>
        <taxon>Cimicomorpha</taxon>
        <taxon>Reduviidae</taxon>
        <taxon>Harpactorinae</taxon>
        <taxon>Harpactorini</taxon>
        <taxon>Rhynocoris</taxon>
    </lineage>
</organism>
<dbReference type="Proteomes" id="UP001461498">
    <property type="component" value="Unassembled WGS sequence"/>
</dbReference>
<keyword evidence="3" id="KW-1185">Reference proteome</keyword>
<evidence type="ECO:0000256" key="1">
    <source>
        <dbReference type="SAM" id="MobiDB-lite"/>
    </source>
</evidence>
<sequence length="1062" mass="122403">MNLYPNESPLYHAFARVALESDRVWWNEKDYCDVYKMANLNLYKTLIRSSNRTANKNDKIDLVMSVLDSGKTLDSTVKYFLTSDGLDKKNEPQQLLPYTIETLDDLILYNSVQQSSIKKLWSQEKSMQELRENGSANGTQELIDKFDDYTTNLGLHYSELNANVPEFYPSVLLPAAQSNQTRFPSVYDADYQAELFTFKDDQKWDRHQESSDVLLNRSSEYDWIIPTNNIEESRNDNQVGPSTSSQNSSYPVTLSNSYNFATADFPELPKAQESSTDIIAKTNLWLESVYPKRAEDFSKISGVVVHFDTLLRKLTNSQQELIGSQNKPQDRRLYRDVLAQKEGECEEKEDGGLEVKYEELEREALAQYRASQTSLVSAVVTELSPELEEDLEREALEQYSGEFHLDVRDAAEGTEAADSQLTDNIVNLLVISKRDDIIDLSNSSQTVINLEENDSQEKIDAQPTEKRCFTKDECRVKKEPEADYRRVSQQQCHIYPNKSKNRQRKGNKKRKGRWKGSGGGTNTTTISAASTAAVSAKDLIEYADSSCYIEENNDSNSMDGQLLLSSASYKSNDYSSKYKQNYFSGNEVERKRLSSTLKQKALNYLKDVELNLTDEIKRNTNKNTIKQLLYKGPLPASIVQNVKLEEIEDAETYKQYAKEVSSSARTLLMNMYKRIRGELMDTTTAGNIEIVAPTTAEKRKVRHKIQKCVQLLDRADQLKRVPRKPIESAKREVASTLKLLHRTMEVVYALKDMSRLAYEDSQYLIKNKEILLDVYNGITFINDKSEYIQQRLFNEERNLLLLLLFPRRDGLLIDRILEKLNENPEPNLITGYIHSSYIITNMEHLRIDNFYLSTQTLYSDNITIINKFIYDSYKRRDLWLEDNWQHWLNVGNRFYARVNLILYGKIDHISCLKDEFINNSNNIKKLAERAFSLNSFCYFCNKSNINNSVSSCLLNEYCIRAKTPLRLLLNTIFENRRAPFWIDELLTSPTMISSSNIIQTDNIDNNNEDNKEDSTDNEDIDDNNNTENSEVNNGSHLHHDVKLSMKQVQRKSRNTDSTCSLQ</sequence>
<dbReference type="AlphaFoldDB" id="A0AAW1DMG6"/>
<feature type="region of interest" description="Disordered" evidence="1">
    <location>
        <begin position="228"/>
        <end position="251"/>
    </location>
</feature>
<protein>
    <submittedName>
        <fullName evidence="2">Uncharacterized protein</fullName>
    </submittedName>
</protein>
<comment type="caution">
    <text evidence="2">The sequence shown here is derived from an EMBL/GenBank/DDBJ whole genome shotgun (WGS) entry which is preliminary data.</text>
</comment>